<dbReference type="InterPro" id="IPR044847">
    <property type="entry name" value="KAN_fam"/>
</dbReference>
<feature type="compositionally biased region" description="Low complexity" evidence="7">
    <location>
        <begin position="364"/>
        <end position="373"/>
    </location>
</feature>
<comment type="caution">
    <text evidence="9">The sequence shown here is derived from an EMBL/GenBank/DDBJ whole genome shotgun (WGS) entry which is preliminary data.</text>
</comment>
<feature type="region of interest" description="Disordered" evidence="7">
    <location>
        <begin position="1"/>
        <end position="47"/>
    </location>
</feature>
<dbReference type="GO" id="GO:0006355">
    <property type="term" value="P:regulation of DNA-templated transcription"/>
    <property type="evidence" value="ECO:0007669"/>
    <property type="project" value="InterPro"/>
</dbReference>
<keyword evidence="5" id="KW-0804">Transcription</keyword>
<feature type="domain" description="Myb-like" evidence="8">
    <location>
        <begin position="306"/>
        <end position="357"/>
    </location>
</feature>
<feature type="compositionally biased region" description="Polar residues" evidence="7">
    <location>
        <begin position="72"/>
        <end position="93"/>
    </location>
</feature>
<evidence type="ECO:0000256" key="6">
    <source>
        <dbReference type="ARBA" id="ARBA00023242"/>
    </source>
</evidence>
<dbReference type="InterPro" id="IPR006447">
    <property type="entry name" value="Myb_dom_plants"/>
</dbReference>
<evidence type="ECO:0000313" key="10">
    <source>
        <dbReference type="Proteomes" id="UP000822688"/>
    </source>
</evidence>
<keyword evidence="3" id="KW-0221">Differentiation</keyword>
<dbReference type="Gene3D" id="1.10.10.60">
    <property type="entry name" value="Homeodomain-like"/>
    <property type="match status" value="1"/>
</dbReference>
<evidence type="ECO:0000256" key="7">
    <source>
        <dbReference type="SAM" id="MobiDB-lite"/>
    </source>
</evidence>
<protein>
    <recommendedName>
        <fullName evidence="8">Myb-like domain-containing protein</fullName>
    </recommendedName>
</protein>
<dbReference type="EMBL" id="CM026423">
    <property type="protein sequence ID" value="KAG0582570.1"/>
    <property type="molecule type" value="Genomic_DNA"/>
</dbReference>
<dbReference type="GO" id="GO:0010158">
    <property type="term" value="P:abaxial cell fate specification"/>
    <property type="evidence" value="ECO:0007669"/>
    <property type="project" value="InterPro"/>
</dbReference>
<dbReference type="Proteomes" id="UP000822688">
    <property type="component" value="Chromosome 3"/>
</dbReference>
<evidence type="ECO:0000256" key="5">
    <source>
        <dbReference type="ARBA" id="ARBA00023163"/>
    </source>
</evidence>
<keyword evidence="10" id="KW-1185">Reference proteome</keyword>
<dbReference type="GO" id="GO:0005634">
    <property type="term" value="C:nucleus"/>
    <property type="evidence" value="ECO:0007669"/>
    <property type="project" value="UniProtKB-SubCell"/>
</dbReference>
<evidence type="ECO:0000313" key="9">
    <source>
        <dbReference type="EMBL" id="KAG0582570.1"/>
    </source>
</evidence>
<keyword evidence="2" id="KW-0217">Developmental protein</keyword>
<dbReference type="InterPro" id="IPR001005">
    <property type="entry name" value="SANT/Myb"/>
</dbReference>
<dbReference type="PANTHER" id="PTHR31496">
    <property type="entry name" value="TRANSCRIPTION FACTOR KAN2-RELATED"/>
    <property type="match status" value="1"/>
</dbReference>
<accession>A0A8T0IFR7</accession>
<proteinExistence type="predicted"/>
<evidence type="ECO:0000256" key="2">
    <source>
        <dbReference type="ARBA" id="ARBA00022473"/>
    </source>
</evidence>
<keyword evidence="6" id="KW-0539">Nucleus</keyword>
<feature type="region of interest" description="Disordered" evidence="7">
    <location>
        <begin position="65"/>
        <end position="93"/>
    </location>
</feature>
<evidence type="ECO:0000256" key="4">
    <source>
        <dbReference type="ARBA" id="ARBA00023015"/>
    </source>
</evidence>
<feature type="region of interest" description="Disordered" evidence="7">
    <location>
        <begin position="358"/>
        <end position="393"/>
    </location>
</feature>
<name>A0A8T0IFR7_CERPU</name>
<reference evidence="9" key="1">
    <citation type="submission" date="2020-06" db="EMBL/GenBank/DDBJ databases">
        <title>WGS assembly of Ceratodon purpureus strain R40.</title>
        <authorList>
            <person name="Carey S.B."/>
            <person name="Jenkins J."/>
            <person name="Shu S."/>
            <person name="Lovell J.T."/>
            <person name="Sreedasyam A."/>
            <person name="Maumus F."/>
            <person name="Tiley G.P."/>
            <person name="Fernandez-Pozo N."/>
            <person name="Barry K."/>
            <person name="Chen C."/>
            <person name="Wang M."/>
            <person name="Lipzen A."/>
            <person name="Daum C."/>
            <person name="Saski C.A."/>
            <person name="Payton A.C."/>
            <person name="Mcbreen J.C."/>
            <person name="Conrad R.E."/>
            <person name="Kollar L.M."/>
            <person name="Olsson S."/>
            <person name="Huttunen S."/>
            <person name="Landis J.B."/>
            <person name="Wickett N.J."/>
            <person name="Johnson M.G."/>
            <person name="Rensing S.A."/>
            <person name="Grimwood J."/>
            <person name="Schmutz J."/>
            <person name="Mcdaniel S.F."/>
        </authorList>
    </citation>
    <scope>NUCLEOTIDE SEQUENCE</scope>
    <source>
        <strain evidence="9">R40</strain>
    </source>
</reference>
<dbReference type="SUPFAM" id="SSF46689">
    <property type="entry name" value="Homeodomain-like"/>
    <property type="match status" value="1"/>
</dbReference>
<sequence length="453" mass="50670">MIMQECSPDKPMSVLSSTNNPPSGPDLALHISPPNSSSEDIRSKPSVPQHYASNQELPEHVHGFDLWKQPPKSLSSITDSESNVSSPVSQQRPTYDNVGASTVLCLANPPSDHPPQMAAREEVHDNRYMHNTALPHQFLVDRSSSPSERVLKDFPRMYSMYTNEIQDDFARRLGETTIDHLHSQQRVFPQAPHMSPIIPELSLGRLSEHPEALPLPRPDLPKLQNYHMVGRDPGLRYSGYYGFEDDVSRQVGKAMSGMQTSTLSGNLSSLLGDAYNAKHDGIYGNLAFRSRFPLKSPSRKSIRAPRMRWTTTLHAHFVQAVELLGGHERATPKSVLELMNVKDLTLAHVKSHLQMYRTVKTSDKSGPSPGPGDRSPDARTPIDTLPMTDKGRNTMHMSNAGVHNLELSDYHRMGDRQETTVAMQNRTWLQERQGPNYNPTERGGCWKFGTLSC</sequence>
<dbReference type="InterPro" id="IPR009057">
    <property type="entry name" value="Homeodomain-like_sf"/>
</dbReference>
<dbReference type="FunFam" id="1.10.10.60:FF:000002">
    <property type="entry name" value="Myb family transcription factor"/>
    <property type="match status" value="1"/>
</dbReference>
<gene>
    <name evidence="9" type="ORF">KC19_3G070100</name>
</gene>
<evidence type="ECO:0000256" key="3">
    <source>
        <dbReference type="ARBA" id="ARBA00022782"/>
    </source>
</evidence>
<dbReference type="GO" id="GO:0000976">
    <property type="term" value="F:transcription cis-regulatory region binding"/>
    <property type="evidence" value="ECO:0007669"/>
    <property type="project" value="InterPro"/>
</dbReference>
<dbReference type="AlphaFoldDB" id="A0A8T0IFR7"/>
<dbReference type="PANTHER" id="PTHR31496:SF3">
    <property type="entry name" value="TRANSCRIPTION REPRESSOR KAN1"/>
    <property type="match status" value="1"/>
</dbReference>
<keyword evidence="4" id="KW-0805">Transcription regulation</keyword>
<comment type="subcellular location">
    <subcellularLocation>
        <location evidence="1">Nucleus</location>
    </subcellularLocation>
</comment>
<organism evidence="9 10">
    <name type="scientific">Ceratodon purpureus</name>
    <name type="common">Fire moss</name>
    <name type="synonym">Dicranum purpureum</name>
    <dbReference type="NCBI Taxonomy" id="3225"/>
    <lineage>
        <taxon>Eukaryota</taxon>
        <taxon>Viridiplantae</taxon>
        <taxon>Streptophyta</taxon>
        <taxon>Embryophyta</taxon>
        <taxon>Bryophyta</taxon>
        <taxon>Bryophytina</taxon>
        <taxon>Bryopsida</taxon>
        <taxon>Dicranidae</taxon>
        <taxon>Pseudoditrichales</taxon>
        <taxon>Ditrichaceae</taxon>
        <taxon>Ceratodon</taxon>
    </lineage>
</organism>
<evidence type="ECO:0000259" key="8">
    <source>
        <dbReference type="Pfam" id="PF00249"/>
    </source>
</evidence>
<evidence type="ECO:0000256" key="1">
    <source>
        <dbReference type="ARBA" id="ARBA00004123"/>
    </source>
</evidence>
<dbReference type="NCBIfam" id="TIGR01557">
    <property type="entry name" value="myb_SHAQKYF"/>
    <property type="match status" value="1"/>
</dbReference>
<dbReference type="Pfam" id="PF00249">
    <property type="entry name" value="Myb_DNA-binding"/>
    <property type="match status" value="1"/>
</dbReference>